<organism evidence="2 3">
    <name type="scientific">Dactylosporangium sucinum</name>
    <dbReference type="NCBI Taxonomy" id="1424081"/>
    <lineage>
        <taxon>Bacteria</taxon>
        <taxon>Bacillati</taxon>
        <taxon>Actinomycetota</taxon>
        <taxon>Actinomycetes</taxon>
        <taxon>Micromonosporales</taxon>
        <taxon>Micromonosporaceae</taxon>
        <taxon>Dactylosporangium</taxon>
    </lineage>
</organism>
<name>A0A917X8E2_9ACTN</name>
<evidence type="ECO:0000313" key="3">
    <source>
        <dbReference type="Proteomes" id="UP000642070"/>
    </source>
</evidence>
<accession>A0A917X8E2</accession>
<evidence type="ECO:0000256" key="1">
    <source>
        <dbReference type="SAM" id="MobiDB-lite"/>
    </source>
</evidence>
<evidence type="ECO:0000313" key="2">
    <source>
        <dbReference type="EMBL" id="GGM90016.1"/>
    </source>
</evidence>
<gene>
    <name evidence="2" type="ORF">GCM10007977_110080</name>
</gene>
<keyword evidence="3" id="KW-1185">Reference proteome</keyword>
<proteinExistence type="predicted"/>
<feature type="region of interest" description="Disordered" evidence="1">
    <location>
        <begin position="60"/>
        <end position="85"/>
    </location>
</feature>
<comment type="caution">
    <text evidence="2">The sequence shown here is derived from an EMBL/GenBank/DDBJ whole genome shotgun (WGS) entry which is preliminary data.</text>
</comment>
<reference evidence="2" key="1">
    <citation type="journal article" date="2014" name="Int. J. Syst. Evol. Microbiol.">
        <title>Complete genome sequence of Corynebacterium casei LMG S-19264T (=DSM 44701T), isolated from a smear-ripened cheese.</title>
        <authorList>
            <consortium name="US DOE Joint Genome Institute (JGI-PGF)"/>
            <person name="Walter F."/>
            <person name="Albersmeier A."/>
            <person name="Kalinowski J."/>
            <person name="Ruckert C."/>
        </authorList>
    </citation>
    <scope>NUCLEOTIDE SEQUENCE</scope>
    <source>
        <strain evidence="2">JCM 19831</strain>
    </source>
</reference>
<dbReference type="RefSeq" id="WP_190258137.1">
    <property type="nucleotide sequence ID" value="NZ_BMPI01000136.1"/>
</dbReference>
<dbReference type="EMBL" id="BMPI01000136">
    <property type="protein sequence ID" value="GGM90016.1"/>
    <property type="molecule type" value="Genomic_DNA"/>
</dbReference>
<dbReference type="Proteomes" id="UP000642070">
    <property type="component" value="Unassembled WGS sequence"/>
</dbReference>
<sequence length="85" mass="9034">MARHPTRNFRPNPRYYDPVEAAAAAGVSMNVLLQAMLREFLAAPAARLAALAPHLQAVAAETPRRGRPSTADAAVPVASARSDED</sequence>
<reference evidence="2" key="2">
    <citation type="submission" date="2020-09" db="EMBL/GenBank/DDBJ databases">
        <authorList>
            <person name="Sun Q."/>
            <person name="Ohkuma M."/>
        </authorList>
    </citation>
    <scope>NUCLEOTIDE SEQUENCE</scope>
    <source>
        <strain evidence="2">JCM 19831</strain>
    </source>
</reference>
<dbReference type="AlphaFoldDB" id="A0A917X8E2"/>
<protein>
    <submittedName>
        <fullName evidence="2">Uncharacterized protein</fullName>
    </submittedName>
</protein>